<proteinExistence type="predicted"/>
<organism evidence="2 3">
    <name type="scientific">Salinactinospora qingdaonensis</name>
    <dbReference type="NCBI Taxonomy" id="702744"/>
    <lineage>
        <taxon>Bacteria</taxon>
        <taxon>Bacillati</taxon>
        <taxon>Actinomycetota</taxon>
        <taxon>Actinomycetes</taxon>
        <taxon>Streptosporangiales</taxon>
        <taxon>Nocardiopsidaceae</taxon>
        <taxon>Salinactinospora</taxon>
    </lineage>
</organism>
<feature type="transmembrane region" description="Helical" evidence="1">
    <location>
        <begin position="35"/>
        <end position="56"/>
    </location>
</feature>
<keyword evidence="3" id="KW-1185">Reference proteome</keyword>
<reference evidence="3" key="1">
    <citation type="journal article" date="2019" name="Int. J. Syst. Evol. Microbiol.">
        <title>The Global Catalogue of Microorganisms (GCM) 10K type strain sequencing project: providing services to taxonomists for standard genome sequencing and annotation.</title>
        <authorList>
            <consortium name="The Broad Institute Genomics Platform"/>
            <consortium name="The Broad Institute Genome Sequencing Center for Infectious Disease"/>
            <person name="Wu L."/>
            <person name="Ma J."/>
        </authorList>
    </citation>
    <scope>NUCLEOTIDE SEQUENCE [LARGE SCALE GENOMIC DNA]</scope>
    <source>
        <strain evidence="3">JCM 17137</strain>
    </source>
</reference>
<sequence>MVEALTTTIEIASLLLAGWCLVSTVRDRSMGVGHLVAMALLELLLIGQVVVSTVLMVGGERPEETITFIAYLATVVLIPPACALWGLLERSRWGPAVIAFACLILPVMMVRLDQIWNPALA</sequence>
<feature type="transmembrane region" description="Helical" evidence="1">
    <location>
        <begin position="68"/>
        <end position="87"/>
    </location>
</feature>
<feature type="transmembrane region" description="Helical" evidence="1">
    <location>
        <begin position="93"/>
        <end position="112"/>
    </location>
</feature>
<protein>
    <recommendedName>
        <fullName evidence="4">Integral membrane protein</fullName>
    </recommendedName>
</protein>
<keyword evidence="1" id="KW-0812">Transmembrane</keyword>
<keyword evidence="1" id="KW-1133">Transmembrane helix</keyword>
<name>A0ABP7G0H6_9ACTN</name>
<comment type="caution">
    <text evidence="2">The sequence shown here is derived from an EMBL/GenBank/DDBJ whole genome shotgun (WGS) entry which is preliminary data.</text>
</comment>
<evidence type="ECO:0000256" key="1">
    <source>
        <dbReference type="SAM" id="Phobius"/>
    </source>
</evidence>
<evidence type="ECO:0000313" key="3">
    <source>
        <dbReference type="Proteomes" id="UP001500908"/>
    </source>
</evidence>
<accession>A0ABP7G0H6</accession>
<evidence type="ECO:0008006" key="4">
    <source>
        <dbReference type="Google" id="ProtNLM"/>
    </source>
</evidence>
<dbReference type="EMBL" id="BAABDD010000016">
    <property type="protein sequence ID" value="GAA3751435.1"/>
    <property type="molecule type" value="Genomic_DNA"/>
</dbReference>
<gene>
    <name evidence="2" type="ORF">GCM10022402_33160</name>
</gene>
<dbReference type="Proteomes" id="UP001500908">
    <property type="component" value="Unassembled WGS sequence"/>
</dbReference>
<dbReference type="RefSeq" id="WP_344972838.1">
    <property type="nucleotide sequence ID" value="NZ_BAABDD010000016.1"/>
</dbReference>
<evidence type="ECO:0000313" key="2">
    <source>
        <dbReference type="EMBL" id="GAA3751435.1"/>
    </source>
</evidence>
<keyword evidence="1" id="KW-0472">Membrane</keyword>